<keyword evidence="2" id="KW-1185">Reference proteome</keyword>
<gene>
    <name evidence="1" type="ORF">H6G03_15030</name>
</gene>
<dbReference type="RefSeq" id="WP_190465209.1">
    <property type="nucleotide sequence ID" value="NZ_JACJPW010000036.1"/>
</dbReference>
<accession>A0A926ZGM4</accession>
<evidence type="ECO:0000313" key="2">
    <source>
        <dbReference type="Proteomes" id="UP000641646"/>
    </source>
</evidence>
<name>A0A926ZGM4_9CYAN</name>
<dbReference type="AlphaFoldDB" id="A0A926ZGM4"/>
<dbReference type="Proteomes" id="UP000641646">
    <property type="component" value="Unassembled WGS sequence"/>
</dbReference>
<sequence>MNPFVGVKQVNSSDDLRKLLDKFAKKPTYYFLRWQDRVSGIVEDLKDFPSPEGQMFNGDRELRWKQQGQGYSVLLLSITDRDSSFNSIDEERDKKIEWQVEQRPAYIYRPDETRFPQKFIVPDALNPIIKDEKNNPNKVKLAQRYFIDRETSTVHFIALIVEISP</sequence>
<reference evidence="1" key="1">
    <citation type="journal article" date="2015" name="ISME J.">
        <title>Draft Genome Sequence of Streptomyces incarnatus NRRL8089, which Produces the Nucleoside Antibiotic Sinefungin.</title>
        <authorList>
            <person name="Oshima K."/>
            <person name="Hattori M."/>
            <person name="Shimizu H."/>
            <person name="Fukuda K."/>
            <person name="Nemoto M."/>
            <person name="Inagaki K."/>
            <person name="Tamura T."/>
        </authorList>
    </citation>
    <scope>NUCLEOTIDE SEQUENCE</scope>
    <source>
        <strain evidence="1">FACHB-1375</strain>
    </source>
</reference>
<protein>
    <submittedName>
        <fullName evidence="1">Uncharacterized protein</fullName>
    </submittedName>
</protein>
<comment type="caution">
    <text evidence="1">The sequence shown here is derived from an EMBL/GenBank/DDBJ whole genome shotgun (WGS) entry which is preliminary data.</text>
</comment>
<proteinExistence type="predicted"/>
<organism evidence="1 2">
    <name type="scientific">Aerosakkonema funiforme FACHB-1375</name>
    <dbReference type="NCBI Taxonomy" id="2949571"/>
    <lineage>
        <taxon>Bacteria</taxon>
        <taxon>Bacillati</taxon>
        <taxon>Cyanobacteriota</taxon>
        <taxon>Cyanophyceae</taxon>
        <taxon>Oscillatoriophycideae</taxon>
        <taxon>Aerosakkonematales</taxon>
        <taxon>Aerosakkonemataceae</taxon>
        <taxon>Aerosakkonema</taxon>
    </lineage>
</organism>
<dbReference type="EMBL" id="JACJPW010000036">
    <property type="protein sequence ID" value="MBD2182393.1"/>
    <property type="molecule type" value="Genomic_DNA"/>
</dbReference>
<reference evidence="1" key="2">
    <citation type="submission" date="2020-08" db="EMBL/GenBank/DDBJ databases">
        <authorList>
            <person name="Chen M."/>
            <person name="Teng W."/>
            <person name="Zhao L."/>
            <person name="Hu C."/>
            <person name="Zhou Y."/>
            <person name="Han B."/>
            <person name="Song L."/>
            <person name="Shu W."/>
        </authorList>
    </citation>
    <scope>NUCLEOTIDE SEQUENCE</scope>
    <source>
        <strain evidence="1">FACHB-1375</strain>
    </source>
</reference>
<evidence type="ECO:0000313" key="1">
    <source>
        <dbReference type="EMBL" id="MBD2182393.1"/>
    </source>
</evidence>